<feature type="chain" id="PRO_5008400168" description="Multiple inositol polyphosphate phosphatase 1" evidence="2">
    <location>
        <begin position="18"/>
        <end position="216"/>
    </location>
</feature>
<evidence type="ECO:0008006" key="5">
    <source>
        <dbReference type="Google" id="ProtNLM"/>
    </source>
</evidence>
<dbReference type="PANTHER" id="PTHR20963">
    <property type="entry name" value="MULTIPLE INOSITOL POLYPHOSPHATE PHOSPHATASE-RELATED"/>
    <property type="match status" value="1"/>
</dbReference>
<sequence length="216" mass="25205">MLIIPFHIWFLCTIVCAEICTDNDRLNLKAISSPSSPPYCKEMKRSDIEKHFATKTPYRAIANFDDEPREYKGCQPTRIWCIIRHGTRYPSKGVIERAKNTLRSLKKHILSNSKVNLCSKHIEILKDWHFNVGTEEEKFLVAEGEDELIELAERLQNRFPRLLPINYDPSIYYFKYTATQRTFESAKSFATGLFGRHQIGQIIYPKALHKDPVLRD</sequence>
<dbReference type="Gene3D" id="3.40.50.1240">
    <property type="entry name" value="Phosphoglycerate mutase-like"/>
    <property type="match status" value="1"/>
</dbReference>
<organism evidence="3 4">
    <name type="scientific">Glossina brevipalpis</name>
    <dbReference type="NCBI Taxonomy" id="37001"/>
    <lineage>
        <taxon>Eukaryota</taxon>
        <taxon>Metazoa</taxon>
        <taxon>Ecdysozoa</taxon>
        <taxon>Arthropoda</taxon>
        <taxon>Hexapoda</taxon>
        <taxon>Insecta</taxon>
        <taxon>Pterygota</taxon>
        <taxon>Neoptera</taxon>
        <taxon>Endopterygota</taxon>
        <taxon>Diptera</taxon>
        <taxon>Brachycera</taxon>
        <taxon>Muscomorpha</taxon>
        <taxon>Hippoboscoidea</taxon>
        <taxon>Glossinidae</taxon>
        <taxon>Glossina</taxon>
    </lineage>
</organism>
<evidence type="ECO:0000256" key="2">
    <source>
        <dbReference type="SAM" id="SignalP"/>
    </source>
</evidence>
<reference evidence="3" key="2">
    <citation type="submission" date="2020-05" db="UniProtKB">
        <authorList>
            <consortium name="EnsemblMetazoa"/>
        </authorList>
    </citation>
    <scope>IDENTIFICATION</scope>
    <source>
        <strain evidence="3">IAEA</strain>
    </source>
</reference>
<dbReference type="EnsemblMetazoa" id="GBRI012708-RA">
    <property type="protein sequence ID" value="GBRI012708-PA"/>
    <property type="gene ID" value="GBRI012708"/>
</dbReference>
<keyword evidence="4" id="KW-1185">Reference proteome</keyword>
<dbReference type="AlphaFoldDB" id="A0A1A9WAX3"/>
<dbReference type="InterPro" id="IPR000560">
    <property type="entry name" value="His_Pase_clade-2"/>
</dbReference>
<keyword evidence="1" id="KW-0378">Hydrolase</keyword>
<evidence type="ECO:0000313" key="3">
    <source>
        <dbReference type="EnsemblMetazoa" id="GBRI012708-PA"/>
    </source>
</evidence>
<dbReference type="SUPFAM" id="SSF53254">
    <property type="entry name" value="Phosphoglycerate mutase-like"/>
    <property type="match status" value="1"/>
</dbReference>
<dbReference type="Proteomes" id="UP000091820">
    <property type="component" value="Unassembled WGS sequence"/>
</dbReference>
<dbReference type="PANTHER" id="PTHR20963:SF51">
    <property type="entry name" value="MULTIPLE INOSITOL POLYPHOSPHATE PHOSPHATASE 1"/>
    <property type="match status" value="1"/>
</dbReference>
<keyword evidence="2" id="KW-0732">Signal</keyword>
<proteinExistence type="predicted"/>
<dbReference type="Pfam" id="PF00328">
    <property type="entry name" value="His_Phos_2"/>
    <property type="match status" value="1"/>
</dbReference>
<reference evidence="4" key="1">
    <citation type="submission" date="2014-03" db="EMBL/GenBank/DDBJ databases">
        <authorList>
            <person name="Aksoy S."/>
            <person name="Warren W."/>
            <person name="Wilson R.K."/>
        </authorList>
    </citation>
    <scope>NUCLEOTIDE SEQUENCE [LARGE SCALE GENOMIC DNA]</scope>
    <source>
        <strain evidence="4">IAEA</strain>
    </source>
</reference>
<evidence type="ECO:0000256" key="1">
    <source>
        <dbReference type="ARBA" id="ARBA00022801"/>
    </source>
</evidence>
<evidence type="ECO:0000313" key="4">
    <source>
        <dbReference type="Proteomes" id="UP000091820"/>
    </source>
</evidence>
<dbReference type="STRING" id="37001.A0A1A9WAX3"/>
<feature type="signal peptide" evidence="2">
    <location>
        <begin position="1"/>
        <end position="17"/>
    </location>
</feature>
<name>A0A1A9WAX3_9MUSC</name>
<dbReference type="GO" id="GO:0052745">
    <property type="term" value="F:inositol phosphate phosphatase activity"/>
    <property type="evidence" value="ECO:0007669"/>
    <property type="project" value="TreeGrafter"/>
</dbReference>
<protein>
    <recommendedName>
        <fullName evidence="5">Multiple inositol polyphosphate phosphatase 1</fullName>
    </recommendedName>
</protein>
<accession>A0A1A9WAX3</accession>
<dbReference type="InterPro" id="IPR029033">
    <property type="entry name" value="His_PPase_superfam"/>
</dbReference>
<dbReference type="GO" id="GO:0003993">
    <property type="term" value="F:acid phosphatase activity"/>
    <property type="evidence" value="ECO:0007669"/>
    <property type="project" value="TreeGrafter"/>
</dbReference>
<dbReference type="VEuPathDB" id="VectorBase:GBRI012708"/>